<gene>
    <name evidence="1" type="ORF">M8523_16905</name>
</gene>
<accession>A0AA41YX26</accession>
<dbReference type="EMBL" id="JAMOIM010000011">
    <property type="protein sequence ID" value="MCW6509699.1"/>
    <property type="molecule type" value="Genomic_DNA"/>
</dbReference>
<keyword evidence="2" id="KW-1185">Reference proteome</keyword>
<organism evidence="1 2">
    <name type="scientific">Lichenifustis flavocetrariae</name>
    <dbReference type="NCBI Taxonomy" id="2949735"/>
    <lineage>
        <taxon>Bacteria</taxon>
        <taxon>Pseudomonadati</taxon>
        <taxon>Pseudomonadota</taxon>
        <taxon>Alphaproteobacteria</taxon>
        <taxon>Hyphomicrobiales</taxon>
        <taxon>Lichenihabitantaceae</taxon>
        <taxon>Lichenifustis</taxon>
    </lineage>
</organism>
<sequence length="65" mass="6496">MLSPAEAMEAPNGEAARRRALAVSTASGNIGAIAFSRTGDPDSGDFAEGVVLASFGDVDLDALEG</sequence>
<reference evidence="1" key="1">
    <citation type="submission" date="2022-05" db="EMBL/GenBank/DDBJ databases">
        <authorList>
            <person name="Pankratov T."/>
        </authorList>
    </citation>
    <scope>NUCLEOTIDE SEQUENCE</scope>
    <source>
        <strain evidence="1">BP6-180914</strain>
    </source>
</reference>
<proteinExistence type="predicted"/>
<evidence type="ECO:0000313" key="1">
    <source>
        <dbReference type="EMBL" id="MCW6509699.1"/>
    </source>
</evidence>
<evidence type="ECO:0000313" key="2">
    <source>
        <dbReference type="Proteomes" id="UP001165667"/>
    </source>
</evidence>
<dbReference type="AlphaFoldDB" id="A0AA41YX26"/>
<name>A0AA41YX26_9HYPH</name>
<comment type="caution">
    <text evidence="1">The sequence shown here is derived from an EMBL/GenBank/DDBJ whole genome shotgun (WGS) entry which is preliminary data.</text>
</comment>
<dbReference type="Proteomes" id="UP001165667">
    <property type="component" value="Unassembled WGS sequence"/>
</dbReference>
<protein>
    <submittedName>
        <fullName evidence="1">Uncharacterized protein</fullName>
    </submittedName>
</protein>